<evidence type="ECO:0000313" key="3">
    <source>
        <dbReference type="Proteomes" id="UP000759131"/>
    </source>
</evidence>
<evidence type="ECO:0000256" key="1">
    <source>
        <dbReference type="SAM" id="MobiDB-lite"/>
    </source>
</evidence>
<feature type="region of interest" description="Disordered" evidence="1">
    <location>
        <begin position="1"/>
        <end position="39"/>
    </location>
</feature>
<feature type="non-terminal residue" evidence="2">
    <location>
        <position position="113"/>
    </location>
</feature>
<dbReference type="EMBL" id="OC889057">
    <property type="protein sequence ID" value="CAD7645558.1"/>
    <property type="molecule type" value="Genomic_DNA"/>
</dbReference>
<evidence type="ECO:0000313" key="2">
    <source>
        <dbReference type="EMBL" id="CAD7645558.1"/>
    </source>
</evidence>
<gene>
    <name evidence="2" type="ORF">OSB1V03_LOCUS20565</name>
</gene>
<name>A0A7R9QGY1_9ACAR</name>
<proteinExistence type="predicted"/>
<dbReference type="EMBL" id="CAJPIZ010034482">
    <property type="protein sequence ID" value="CAG2120619.1"/>
    <property type="molecule type" value="Genomic_DNA"/>
</dbReference>
<protein>
    <submittedName>
        <fullName evidence="2">Uncharacterized protein</fullName>
    </submittedName>
</protein>
<reference evidence="2" key="1">
    <citation type="submission" date="2020-11" db="EMBL/GenBank/DDBJ databases">
        <authorList>
            <person name="Tran Van P."/>
        </authorList>
    </citation>
    <scope>NUCLEOTIDE SEQUENCE</scope>
</reference>
<sequence>MSASEPQLSHGLSQPMATGSAPQTITGGDPLSSLSSADKQSVPLMMEAMEPMGELDGAINSLAVSAKYNLTQLSPKQLLLSRWQVMKSWGMFADTNRMLFPTAINQWSRRLVK</sequence>
<dbReference type="AlphaFoldDB" id="A0A7R9QGY1"/>
<accession>A0A7R9QGY1</accession>
<organism evidence="2">
    <name type="scientific">Medioppia subpectinata</name>
    <dbReference type="NCBI Taxonomy" id="1979941"/>
    <lineage>
        <taxon>Eukaryota</taxon>
        <taxon>Metazoa</taxon>
        <taxon>Ecdysozoa</taxon>
        <taxon>Arthropoda</taxon>
        <taxon>Chelicerata</taxon>
        <taxon>Arachnida</taxon>
        <taxon>Acari</taxon>
        <taxon>Acariformes</taxon>
        <taxon>Sarcoptiformes</taxon>
        <taxon>Oribatida</taxon>
        <taxon>Brachypylina</taxon>
        <taxon>Oppioidea</taxon>
        <taxon>Oppiidae</taxon>
        <taxon>Medioppia</taxon>
    </lineage>
</organism>
<dbReference type="Proteomes" id="UP000759131">
    <property type="component" value="Unassembled WGS sequence"/>
</dbReference>
<keyword evidence="3" id="KW-1185">Reference proteome</keyword>